<proteinExistence type="predicted"/>
<reference evidence="1 2" key="1">
    <citation type="journal article" date="2016" name="Nat. Commun.">
        <title>Thousands of microbial genomes shed light on interconnected biogeochemical processes in an aquifer system.</title>
        <authorList>
            <person name="Anantharaman K."/>
            <person name="Brown C.T."/>
            <person name="Hug L.A."/>
            <person name="Sharon I."/>
            <person name="Castelle C.J."/>
            <person name="Probst A.J."/>
            <person name="Thomas B.C."/>
            <person name="Singh A."/>
            <person name="Wilkins M.J."/>
            <person name="Karaoz U."/>
            <person name="Brodie E.L."/>
            <person name="Williams K.H."/>
            <person name="Hubbard S.S."/>
            <person name="Banfield J.F."/>
        </authorList>
    </citation>
    <scope>NUCLEOTIDE SEQUENCE [LARGE SCALE GENOMIC DNA]</scope>
</reference>
<evidence type="ECO:0000313" key="1">
    <source>
        <dbReference type="EMBL" id="OGM64951.1"/>
    </source>
</evidence>
<organism evidence="1 2">
    <name type="scientific">Candidatus Woesebacteria bacterium RIFCSPLOWO2_01_FULL_39_25</name>
    <dbReference type="NCBI Taxonomy" id="1802521"/>
    <lineage>
        <taxon>Bacteria</taxon>
        <taxon>Candidatus Woeseibacteriota</taxon>
    </lineage>
</organism>
<accession>A0A1F8BLJ3</accession>
<dbReference type="STRING" id="1802521.A2893_04835"/>
<dbReference type="AlphaFoldDB" id="A0A1F8BLJ3"/>
<name>A0A1F8BLJ3_9BACT</name>
<dbReference type="Proteomes" id="UP000176725">
    <property type="component" value="Unassembled WGS sequence"/>
</dbReference>
<protein>
    <submittedName>
        <fullName evidence="1">Uncharacterized protein</fullName>
    </submittedName>
</protein>
<sequence length="217" mass="24999">MTEDRRSAADELFLVFRRKLTLSNRETDKREAIKDLLSSLGWLGKETQEKDQRVEDFEYINRRLNRLMQQSSNLPPQYRDVNLLAQNLNGRQIPTLKDARKQFYTSERIANIVFSTIEKATREYPEWARVDPGHPSIGTPASGALIEGFGAFLGQLENDNNPDITAQVNRAYVKAFEEVLITEKPSSPLLKDVIGWMKTEKEDFPKAIELKIDTFHQ</sequence>
<comment type="caution">
    <text evidence="1">The sequence shown here is derived from an EMBL/GenBank/DDBJ whole genome shotgun (WGS) entry which is preliminary data.</text>
</comment>
<evidence type="ECO:0000313" key="2">
    <source>
        <dbReference type="Proteomes" id="UP000176725"/>
    </source>
</evidence>
<gene>
    <name evidence="1" type="ORF">A2893_04835</name>
</gene>
<dbReference type="EMBL" id="MGHH01000007">
    <property type="protein sequence ID" value="OGM64951.1"/>
    <property type="molecule type" value="Genomic_DNA"/>
</dbReference>